<keyword evidence="2" id="KW-0012">Acyltransferase</keyword>
<dbReference type="InterPro" id="IPR050276">
    <property type="entry name" value="MshD_Acetyltransferase"/>
</dbReference>
<dbReference type="STRING" id="264951.A0A443I7K3"/>
<keyword evidence="2" id="KW-0808">Transferase</keyword>
<dbReference type="AlphaFoldDB" id="A0A443I7K3"/>
<protein>
    <submittedName>
        <fullName evidence="2">Acyl-CoA N-acyltransferase</fullName>
    </submittedName>
</protein>
<feature type="domain" description="N-acetyltransferase" evidence="1">
    <location>
        <begin position="18"/>
        <end position="201"/>
    </location>
</feature>
<accession>A0A443I7K3</accession>
<dbReference type="PANTHER" id="PTHR43617">
    <property type="entry name" value="L-AMINO ACID N-ACETYLTRANSFERASE"/>
    <property type="match status" value="1"/>
</dbReference>
<organism evidence="2 3">
    <name type="scientific">Byssochlamys spectabilis</name>
    <name type="common">Paecilomyces variotii</name>
    <dbReference type="NCBI Taxonomy" id="264951"/>
    <lineage>
        <taxon>Eukaryota</taxon>
        <taxon>Fungi</taxon>
        <taxon>Dikarya</taxon>
        <taxon>Ascomycota</taxon>
        <taxon>Pezizomycotina</taxon>
        <taxon>Eurotiomycetes</taxon>
        <taxon>Eurotiomycetidae</taxon>
        <taxon>Eurotiales</taxon>
        <taxon>Thermoascaceae</taxon>
        <taxon>Paecilomyces</taxon>
    </lineage>
</organism>
<dbReference type="EMBL" id="RCNU01000001">
    <property type="protein sequence ID" value="RWQ99965.1"/>
    <property type="molecule type" value="Genomic_DNA"/>
</dbReference>
<dbReference type="Gene3D" id="3.40.630.30">
    <property type="match status" value="1"/>
</dbReference>
<proteinExistence type="predicted"/>
<evidence type="ECO:0000313" key="3">
    <source>
        <dbReference type="Proteomes" id="UP000283841"/>
    </source>
</evidence>
<dbReference type="InterPro" id="IPR016181">
    <property type="entry name" value="Acyl_CoA_acyltransferase"/>
</dbReference>
<evidence type="ECO:0000313" key="2">
    <source>
        <dbReference type="EMBL" id="RWQ99965.1"/>
    </source>
</evidence>
<dbReference type="PANTHER" id="PTHR43617:SF9">
    <property type="entry name" value="GNAT FAMILY ACETYLTRANSFERASE"/>
    <property type="match status" value="1"/>
</dbReference>
<dbReference type="GeneID" id="39598883"/>
<dbReference type="Pfam" id="PF00583">
    <property type="entry name" value="Acetyltransf_1"/>
    <property type="match status" value="1"/>
</dbReference>
<keyword evidence="3" id="KW-1185">Reference proteome</keyword>
<name>A0A443I7K3_BYSSP</name>
<dbReference type="VEuPathDB" id="FungiDB:C8Q69DRAFT_453170"/>
<dbReference type="RefSeq" id="XP_028489610.1">
    <property type="nucleotide sequence ID" value="XM_028629606.1"/>
</dbReference>
<dbReference type="SUPFAM" id="SSF55729">
    <property type="entry name" value="Acyl-CoA N-acyltransferases (Nat)"/>
    <property type="match status" value="1"/>
</dbReference>
<sequence>MTSIIPSPSKMTDNYSNLQFRIATPDDAPQLQQLVQSAFCAHDTRPDWTGHLELASNFRIEVDEIMTNITDPDMVILIAFTPLNENGNSGNNNDKDIVASISVSKRGTDVGRLSMFAVNERYQRGGVGRQVLAYAEDYCHRTWGVEKFSLNTLSTRKALIEWYMRRGYRKTGETSPFPRERFKDLELPDDMCFVEFEKDLR</sequence>
<dbReference type="CDD" id="cd04301">
    <property type="entry name" value="NAT_SF"/>
    <property type="match status" value="1"/>
</dbReference>
<comment type="caution">
    <text evidence="2">The sequence shown here is derived from an EMBL/GenBank/DDBJ whole genome shotgun (WGS) entry which is preliminary data.</text>
</comment>
<dbReference type="Proteomes" id="UP000283841">
    <property type="component" value="Unassembled WGS sequence"/>
</dbReference>
<gene>
    <name evidence="2" type="ORF">C8Q69DRAFT_453170</name>
</gene>
<reference evidence="2 3" key="1">
    <citation type="journal article" date="2018" name="Front. Microbiol.">
        <title>Genomic and genetic insights into a cosmopolitan fungus, Paecilomyces variotii (Eurotiales).</title>
        <authorList>
            <person name="Urquhart A.S."/>
            <person name="Mondo S.J."/>
            <person name="Makela M.R."/>
            <person name="Hane J.K."/>
            <person name="Wiebenga A."/>
            <person name="He G."/>
            <person name="Mihaltcheva S."/>
            <person name="Pangilinan J."/>
            <person name="Lipzen A."/>
            <person name="Barry K."/>
            <person name="de Vries R.P."/>
            <person name="Grigoriev I.V."/>
            <person name="Idnurm A."/>
        </authorList>
    </citation>
    <scope>NUCLEOTIDE SEQUENCE [LARGE SCALE GENOMIC DNA]</scope>
    <source>
        <strain evidence="2 3">CBS 101075</strain>
    </source>
</reference>
<dbReference type="PROSITE" id="PS51186">
    <property type="entry name" value="GNAT"/>
    <property type="match status" value="1"/>
</dbReference>
<evidence type="ECO:0000259" key="1">
    <source>
        <dbReference type="PROSITE" id="PS51186"/>
    </source>
</evidence>
<dbReference type="GO" id="GO:0016747">
    <property type="term" value="F:acyltransferase activity, transferring groups other than amino-acyl groups"/>
    <property type="evidence" value="ECO:0007669"/>
    <property type="project" value="InterPro"/>
</dbReference>
<dbReference type="InterPro" id="IPR000182">
    <property type="entry name" value="GNAT_dom"/>
</dbReference>